<sequence>MAPIKQEGENTNMSGTSNTSQSAQQPSAGAPALQSGAPQQVNAAQAQQIRAQQAARQQQAKGQQFSQAELNRIVLEYLNKKGYHQTEAMLRVESSRLLTPQGPMQTPNNSAIAPPSAPNAQRNRLPFQQNQQHIQQQQAILRETPQAYTRAYSMLRSWCESSLDLYRYELEKILFPIFIHCYLNLIAKGDSSEAREFFNKFSKDHLILHEFEISKVAGIALKEHIDENEVAKLFRTHKYRILISKTSFNLLLYFLHENEAVGGGIVIRLLNRYIDPVIGADSFEAGSTNKEGDLNPQEGIQELYSHIDREKREGRANVDGSELDTLNSKPVKLGKMPMDPEYSKELEAELKHRDENESQAHKKVDTTLLEEYNANFKTDPNDETAPTRESIPFPAKTAVDLKHEIQVIQDSRAKIKLSAVQAALPSVCMYTFHNTNNDLTTLEFNDDCTMVAGGFQDSFIKLWSIDGSPLKSVLKNDIHNQTIDGIAVNGSRRLVGHSGAVYGLSFSPDNHYLLSSSEDKTVRLWSTDTYTSLVSYKGHNSPVWDVKFSPLGHYFATASHDQTARLWSCDHIYPLRMFAGHLHDVDCVEFHPNSSYIFTGSSDKTVRMWDVARGESVRVFMGHSGPINTIAASPDGRWLATAGEDSVINVWDIGSGRKLKTMRGHGRSSIYSLSFSKEGSVLVSGASDCSVRVWDIKKGTLDNPPEPEKYSTESNGDAVTSQTGNGASGLKRTEDQKKRTDIVGTQDHMAVYHTKRTPVYKVHFTRRNLCLAAGVFTG</sequence>
<feature type="region of interest" description="Disordered" evidence="9">
    <location>
        <begin position="700"/>
        <end position="739"/>
    </location>
</feature>
<dbReference type="PRINTS" id="PR00320">
    <property type="entry name" value="GPROTEINBRPT"/>
</dbReference>
<evidence type="ECO:0000256" key="2">
    <source>
        <dbReference type="ARBA" id="ARBA00009435"/>
    </source>
</evidence>
<dbReference type="GO" id="GO:0060090">
    <property type="term" value="F:molecular adaptor activity"/>
    <property type="evidence" value="ECO:0007669"/>
    <property type="project" value="EnsemblFungi"/>
</dbReference>
<dbReference type="SUPFAM" id="SSF50978">
    <property type="entry name" value="WD40 repeat-like"/>
    <property type="match status" value="1"/>
</dbReference>
<dbReference type="GO" id="GO:0043130">
    <property type="term" value="F:ubiquitin binding"/>
    <property type="evidence" value="ECO:0007669"/>
    <property type="project" value="EnsemblFungi"/>
</dbReference>
<dbReference type="InterPro" id="IPR007582">
    <property type="entry name" value="TFIID_NTD2"/>
</dbReference>
<feature type="compositionally biased region" description="Polar residues" evidence="9">
    <location>
        <begin position="712"/>
        <end position="725"/>
    </location>
</feature>
<dbReference type="CDD" id="cd08044">
    <property type="entry name" value="TAF5_NTD2"/>
    <property type="match status" value="1"/>
</dbReference>
<dbReference type="GO" id="GO:0045944">
    <property type="term" value="P:positive regulation of transcription by RNA polymerase II"/>
    <property type="evidence" value="ECO:0007669"/>
    <property type="project" value="EnsemblFungi"/>
</dbReference>
<dbReference type="Gene3D" id="1.25.40.500">
    <property type="entry name" value="TFIID subunit TAF5, NTD2 domain"/>
    <property type="match status" value="1"/>
</dbReference>
<dbReference type="CDD" id="cd00200">
    <property type="entry name" value="WD40"/>
    <property type="match status" value="1"/>
</dbReference>
<dbReference type="PROSITE" id="PS50896">
    <property type="entry name" value="LISH"/>
    <property type="match status" value="1"/>
</dbReference>
<dbReference type="SMART" id="SM00667">
    <property type="entry name" value="LisH"/>
    <property type="match status" value="1"/>
</dbReference>
<dbReference type="HOGENOM" id="CLU_005884_2_1_1"/>
<dbReference type="GeneID" id="34521185"/>
<keyword evidence="12" id="KW-1185">Reference proteome</keyword>
<dbReference type="InterPro" id="IPR019775">
    <property type="entry name" value="WD40_repeat_CS"/>
</dbReference>
<dbReference type="RefSeq" id="XP_022459797.1">
    <property type="nucleotide sequence ID" value="XM_022602233.1"/>
</dbReference>
<dbReference type="Gene3D" id="2.130.10.10">
    <property type="entry name" value="YVTN repeat-like/Quinoprotein amine dehydrogenase"/>
    <property type="match status" value="2"/>
</dbReference>
<dbReference type="InterPro" id="IPR015943">
    <property type="entry name" value="WD40/YVTN_repeat-like_dom_sf"/>
</dbReference>
<dbReference type="GO" id="GO:0042802">
    <property type="term" value="F:identical protein binding"/>
    <property type="evidence" value="ECO:0007669"/>
    <property type="project" value="EnsemblFungi"/>
</dbReference>
<keyword evidence="6" id="KW-0804">Transcription</keyword>
<reference evidence="11" key="1">
    <citation type="submission" date="2013-12" db="EMBL/GenBank/DDBJ databases">
        <authorList>
            <person name="Genoscope - CEA"/>
        </authorList>
    </citation>
    <scope>NUCLEOTIDE SEQUENCE</scope>
    <source>
        <strain evidence="11">CBS 1993</strain>
    </source>
</reference>
<feature type="repeat" description="WD" evidence="8">
    <location>
        <begin position="578"/>
        <end position="619"/>
    </location>
</feature>
<evidence type="ECO:0000256" key="9">
    <source>
        <dbReference type="SAM" id="MobiDB-lite"/>
    </source>
</evidence>
<dbReference type="PROSITE" id="PS50294">
    <property type="entry name" value="WD_REPEATS_REGION"/>
    <property type="match status" value="5"/>
</dbReference>
<dbReference type="PROSITE" id="PS50082">
    <property type="entry name" value="WD_REPEATS_2"/>
    <property type="match status" value="6"/>
</dbReference>
<dbReference type="GO" id="GO:0006367">
    <property type="term" value="P:transcription initiation at RNA polymerase II promoter"/>
    <property type="evidence" value="ECO:0007669"/>
    <property type="project" value="TreeGrafter"/>
</dbReference>
<proteinExistence type="inferred from homology"/>
<dbReference type="GO" id="GO:0005669">
    <property type="term" value="C:transcription factor TFIID complex"/>
    <property type="evidence" value="ECO:0007669"/>
    <property type="project" value="EnsemblFungi"/>
</dbReference>
<keyword evidence="4" id="KW-0677">Repeat</keyword>
<keyword evidence="7" id="KW-0539">Nucleus</keyword>
<dbReference type="SUPFAM" id="SSF160897">
    <property type="entry name" value="Taf5 N-terminal domain-like"/>
    <property type="match status" value="1"/>
</dbReference>
<evidence type="ECO:0000256" key="1">
    <source>
        <dbReference type="ARBA" id="ARBA00004123"/>
    </source>
</evidence>
<dbReference type="PANTHER" id="PTHR19879">
    <property type="entry name" value="TRANSCRIPTION INITIATION FACTOR TFIID"/>
    <property type="match status" value="1"/>
</dbReference>
<evidence type="ECO:0000256" key="3">
    <source>
        <dbReference type="ARBA" id="ARBA00022574"/>
    </source>
</evidence>
<evidence type="ECO:0000256" key="5">
    <source>
        <dbReference type="ARBA" id="ARBA00023015"/>
    </source>
</evidence>
<reference evidence="11" key="2">
    <citation type="submission" date="2014-02" db="EMBL/GenBank/DDBJ databases">
        <title>Complete DNA sequence of /Kuraishia capsulata/ illustrates novel genomic features among budding yeasts (/Saccharomycotina/).</title>
        <authorList>
            <person name="Morales L."/>
            <person name="Noel B."/>
            <person name="Porcel B."/>
            <person name="Marcet-Houben M."/>
            <person name="Hullo M-F."/>
            <person name="Sacerdot C."/>
            <person name="Tekaia F."/>
            <person name="Leh-Louis V."/>
            <person name="Despons L."/>
            <person name="Khanna V."/>
            <person name="Aury J-M."/>
            <person name="Barbe V."/>
            <person name="Couloux A."/>
            <person name="Labadie K."/>
            <person name="Pelletier E."/>
            <person name="Souciet J-L."/>
            <person name="Boekhout T."/>
            <person name="Gabaldon T."/>
            <person name="Wincker P."/>
            <person name="Dujon B."/>
        </authorList>
    </citation>
    <scope>NUCLEOTIDE SEQUENCE</scope>
    <source>
        <strain evidence="11">CBS 1993</strain>
    </source>
</reference>
<dbReference type="GO" id="GO:0000124">
    <property type="term" value="C:SAGA complex"/>
    <property type="evidence" value="ECO:0007669"/>
    <property type="project" value="EnsemblFungi"/>
</dbReference>
<feature type="compositionally biased region" description="Basic and acidic residues" evidence="9">
    <location>
        <begin position="700"/>
        <end position="711"/>
    </location>
</feature>
<feature type="region of interest" description="Disordered" evidence="9">
    <location>
        <begin position="1"/>
        <end position="48"/>
    </location>
</feature>
<feature type="compositionally biased region" description="Polar residues" evidence="9">
    <location>
        <begin position="9"/>
        <end position="19"/>
    </location>
</feature>
<dbReference type="STRING" id="1382522.W6MWS3"/>
<dbReference type="OrthoDB" id="10266330at2759"/>
<evidence type="ECO:0000259" key="10">
    <source>
        <dbReference type="Pfam" id="PF04494"/>
    </source>
</evidence>
<feature type="region of interest" description="Disordered" evidence="9">
    <location>
        <begin position="312"/>
        <end position="338"/>
    </location>
</feature>
<feature type="repeat" description="WD" evidence="8">
    <location>
        <begin position="494"/>
        <end position="535"/>
    </location>
</feature>
<dbReference type="InterPro" id="IPR001680">
    <property type="entry name" value="WD40_rpt"/>
</dbReference>
<dbReference type="InterPro" id="IPR020472">
    <property type="entry name" value="WD40_PAC1"/>
</dbReference>
<evidence type="ECO:0000256" key="4">
    <source>
        <dbReference type="ARBA" id="ARBA00022737"/>
    </source>
</evidence>
<accession>W6MWS3</accession>
<dbReference type="Pfam" id="PF00400">
    <property type="entry name" value="WD40"/>
    <property type="match status" value="6"/>
</dbReference>
<dbReference type="InterPro" id="IPR037264">
    <property type="entry name" value="TFIID_NTD2_sf"/>
</dbReference>
<feature type="repeat" description="WD" evidence="8">
    <location>
        <begin position="432"/>
        <end position="466"/>
    </location>
</feature>
<feature type="repeat" description="WD" evidence="8">
    <location>
        <begin position="668"/>
        <end position="704"/>
    </location>
</feature>
<dbReference type="AlphaFoldDB" id="W6MWS3"/>
<dbReference type="EMBL" id="HG793128">
    <property type="protein sequence ID" value="CDK27805.1"/>
    <property type="molecule type" value="Genomic_DNA"/>
</dbReference>
<comment type="subcellular location">
    <subcellularLocation>
        <location evidence="1">Nucleus</location>
    </subcellularLocation>
</comment>
<protein>
    <recommendedName>
        <fullName evidence="10">TFIID subunit TAF5 NTD2 domain-containing protein</fullName>
    </recommendedName>
</protein>
<evidence type="ECO:0000256" key="6">
    <source>
        <dbReference type="ARBA" id="ARBA00023163"/>
    </source>
</evidence>
<dbReference type="Proteomes" id="UP000019384">
    <property type="component" value="Unassembled WGS sequence"/>
</dbReference>
<evidence type="ECO:0000313" key="12">
    <source>
        <dbReference type="Proteomes" id="UP000019384"/>
    </source>
</evidence>
<keyword evidence="5" id="KW-0805">Transcription regulation</keyword>
<comment type="similarity">
    <text evidence="2">Belongs to the WD repeat TAF5 family.</text>
</comment>
<dbReference type="Pfam" id="PF08513">
    <property type="entry name" value="LisH"/>
    <property type="match status" value="1"/>
</dbReference>
<name>W6MWS3_9ASCO</name>
<dbReference type="InterPro" id="IPR036322">
    <property type="entry name" value="WD40_repeat_dom_sf"/>
</dbReference>
<feature type="domain" description="TFIID subunit TAF5 NTD2" evidence="10">
    <location>
        <begin position="143"/>
        <end position="274"/>
    </location>
</feature>
<dbReference type="InterPro" id="IPR006594">
    <property type="entry name" value="LisH"/>
</dbReference>
<keyword evidence="3 8" id="KW-0853">WD repeat</keyword>
<dbReference type="PANTHER" id="PTHR19879:SF1">
    <property type="entry name" value="CANNONBALL-RELATED"/>
    <property type="match status" value="1"/>
</dbReference>
<dbReference type="GO" id="GO:0046695">
    <property type="term" value="C:SLIK (SAGA-like) complex"/>
    <property type="evidence" value="ECO:0007669"/>
    <property type="project" value="EnsemblFungi"/>
</dbReference>
<evidence type="ECO:0000313" key="11">
    <source>
        <dbReference type="EMBL" id="CDK27805.1"/>
    </source>
</evidence>
<evidence type="ECO:0000256" key="8">
    <source>
        <dbReference type="PROSITE-ProRule" id="PRU00221"/>
    </source>
</evidence>
<organism evidence="11 12">
    <name type="scientific">Kuraishia capsulata CBS 1993</name>
    <dbReference type="NCBI Taxonomy" id="1382522"/>
    <lineage>
        <taxon>Eukaryota</taxon>
        <taxon>Fungi</taxon>
        <taxon>Dikarya</taxon>
        <taxon>Ascomycota</taxon>
        <taxon>Saccharomycotina</taxon>
        <taxon>Pichiomycetes</taxon>
        <taxon>Pichiales</taxon>
        <taxon>Pichiaceae</taxon>
        <taxon>Kuraishia</taxon>
    </lineage>
</organism>
<dbReference type="GO" id="GO:0003682">
    <property type="term" value="F:chromatin binding"/>
    <property type="evidence" value="ECO:0007669"/>
    <property type="project" value="EnsemblFungi"/>
</dbReference>
<feature type="repeat" description="WD" evidence="8">
    <location>
        <begin position="536"/>
        <end position="568"/>
    </location>
</feature>
<dbReference type="PROSITE" id="PS00678">
    <property type="entry name" value="WD_REPEATS_1"/>
    <property type="match status" value="3"/>
</dbReference>
<feature type="repeat" description="WD" evidence="8">
    <location>
        <begin position="620"/>
        <end position="661"/>
    </location>
</feature>
<dbReference type="SMART" id="SM00320">
    <property type="entry name" value="WD40"/>
    <property type="match status" value="6"/>
</dbReference>
<dbReference type="Pfam" id="PF04494">
    <property type="entry name" value="TFIID_NTD2"/>
    <property type="match status" value="1"/>
</dbReference>
<feature type="compositionally biased region" description="Low complexity" evidence="9">
    <location>
        <begin position="20"/>
        <end position="48"/>
    </location>
</feature>
<gene>
    <name evidence="11" type="ORF">KUCA_T00003784001</name>
</gene>
<dbReference type="GO" id="GO:0016251">
    <property type="term" value="F:RNA polymerase II general transcription initiation factor activity"/>
    <property type="evidence" value="ECO:0007669"/>
    <property type="project" value="TreeGrafter"/>
</dbReference>
<evidence type="ECO:0000256" key="7">
    <source>
        <dbReference type="ARBA" id="ARBA00023242"/>
    </source>
</evidence>
<dbReference type="GO" id="GO:0006325">
    <property type="term" value="P:chromatin organization"/>
    <property type="evidence" value="ECO:0007669"/>
    <property type="project" value="EnsemblFungi"/>
</dbReference>